<sequence>QSRHQPGVIFSYFPDVVMFALFLLPFEKLKLVVETKCSSAIPVLLCSIIFVNSGLWLISGIVDDDLFIVVLNAVGVLLAAIQITLYSIYRPGRTVSAADTGEL</sequence>
<gene>
    <name evidence="14" type="ORF">PHYSODRAFT_427517</name>
</gene>
<keyword evidence="7" id="KW-0762">Sugar transport</keyword>
<keyword evidence="9" id="KW-0677">Repeat</keyword>
<dbReference type="PANTHER" id="PTHR10791:SF30">
    <property type="entry name" value="SUGAR TRANSPORTER SWEET1"/>
    <property type="match status" value="1"/>
</dbReference>
<evidence type="ECO:0000256" key="3">
    <source>
        <dbReference type="ARBA" id="ARBA00007809"/>
    </source>
</evidence>
<feature type="transmembrane region" description="Helical" evidence="13">
    <location>
        <begin position="67"/>
        <end position="89"/>
    </location>
</feature>
<dbReference type="FunFam" id="1.20.1280.290:FF:000004">
    <property type="entry name" value="Sugar transporter SWEET"/>
    <property type="match status" value="1"/>
</dbReference>
<keyword evidence="10 13" id="KW-1133">Transmembrane helix</keyword>
<dbReference type="InParanoid" id="G5ABG9"/>
<comment type="similarity">
    <text evidence="3">Belongs to the SWEET sugar transporter family.</text>
</comment>
<dbReference type="GO" id="GO:0005886">
    <property type="term" value="C:plasma membrane"/>
    <property type="evidence" value="ECO:0007669"/>
    <property type="project" value="UniProtKB-SubCell"/>
</dbReference>
<keyword evidence="15" id="KW-1185">Reference proteome</keyword>
<evidence type="ECO:0000256" key="10">
    <source>
        <dbReference type="ARBA" id="ARBA00022989"/>
    </source>
</evidence>
<dbReference type="EMBL" id="JH159163">
    <property type="protein sequence ID" value="EGZ06694.1"/>
    <property type="molecule type" value="Genomic_DNA"/>
</dbReference>
<dbReference type="SMR" id="G5ABG9"/>
<evidence type="ECO:0000256" key="7">
    <source>
        <dbReference type="ARBA" id="ARBA00022597"/>
    </source>
</evidence>
<keyword evidence="11" id="KW-0333">Golgi apparatus</keyword>
<dbReference type="PANTHER" id="PTHR10791">
    <property type="entry name" value="RAG1-ACTIVATING PROTEIN 1"/>
    <property type="match status" value="1"/>
</dbReference>
<dbReference type="Pfam" id="PF03083">
    <property type="entry name" value="MtN3_slv"/>
    <property type="match status" value="1"/>
</dbReference>
<organism evidence="14 15">
    <name type="scientific">Phytophthora sojae (strain P6497)</name>
    <name type="common">Soybean stem and root rot agent</name>
    <name type="synonym">Phytophthora megasperma f. sp. glycines</name>
    <dbReference type="NCBI Taxonomy" id="1094619"/>
    <lineage>
        <taxon>Eukaryota</taxon>
        <taxon>Sar</taxon>
        <taxon>Stramenopiles</taxon>
        <taxon>Oomycota</taxon>
        <taxon>Peronosporomycetes</taxon>
        <taxon>Peronosporales</taxon>
        <taxon>Peronosporaceae</taxon>
        <taxon>Phytophthora</taxon>
    </lineage>
</organism>
<evidence type="ECO:0000256" key="9">
    <source>
        <dbReference type="ARBA" id="ARBA00022737"/>
    </source>
</evidence>
<accession>G5ABG9</accession>
<reference evidence="14 15" key="1">
    <citation type="journal article" date="2006" name="Science">
        <title>Phytophthora genome sequences uncover evolutionary origins and mechanisms of pathogenesis.</title>
        <authorList>
            <person name="Tyler B.M."/>
            <person name="Tripathy S."/>
            <person name="Zhang X."/>
            <person name="Dehal P."/>
            <person name="Jiang R.H."/>
            <person name="Aerts A."/>
            <person name="Arredondo F.D."/>
            <person name="Baxter L."/>
            <person name="Bensasson D."/>
            <person name="Beynon J.L."/>
            <person name="Chapman J."/>
            <person name="Damasceno C.M."/>
            <person name="Dorrance A.E."/>
            <person name="Dou D."/>
            <person name="Dickerman A.W."/>
            <person name="Dubchak I.L."/>
            <person name="Garbelotto M."/>
            <person name="Gijzen M."/>
            <person name="Gordon S.G."/>
            <person name="Govers F."/>
            <person name="Grunwald N.J."/>
            <person name="Huang W."/>
            <person name="Ivors K.L."/>
            <person name="Jones R.W."/>
            <person name="Kamoun S."/>
            <person name="Krampis K."/>
            <person name="Lamour K.H."/>
            <person name="Lee M.K."/>
            <person name="McDonald W.H."/>
            <person name="Medina M."/>
            <person name="Meijer H.J."/>
            <person name="Nordberg E.K."/>
            <person name="Maclean D.J."/>
            <person name="Ospina-Giraldo M.D."/>
            <person name="Morris P.F."/>
            <person name="Phuntumart V."/>
            <person name="Putnam N.H."/>
            <person name="Rash S."/>
            <person name="Rose J.K."/>
            <person name="Sakihama Y."/>
            <person name="Salamov A.A."/>
            <person name="Savidor A."/>
            <person name="Scheuring C.F."/>
            <person name="Smith B.M."/>
            <person name="Sobral B.W."/>
            <person name="Terry A."/>
            <person name="Torto-Alalibo T.A."/>
            <person name="Win J."/>
            <person name="Xu Z."/>
            <person name="Zhang H."/>
            <person name="Grigoriev I.V."/>
            <person name="Rokhsar D.S."/>
            <person name="Boore J.L."/>
        </authorList>
    </citation>
    <scope>NUCLEOTIDE SEQUENCE [LARGE SCALE GENOMIC DNA]</scope>
    <source>
        <strain evidence="14 15">P6497</strain>
    </source>
</reference>
<feature type="transmembrane region" description="Helical" evidence="13">
    <location>
        <begin position="38"/>
        <end position="61"/>
    </location>
</feature>
<feature type="non-terminal residue" evidence="14">
    <location>
        <position position="103"/>
    </location>
</feature>
<feature type="transmembrane region" description="Helical" evidence="13">
    <location>
        <begin position="6"/>
        <end position="26"/>
    </location>
</feature>
<evidence type="ECO:0000256" key="4">
    <source>
        <dbReference type="ARBA" id="ARBA00021741"/>
    </source>
</evidence>
<evidence type="ECO:0000256" key="11">
    <source>
        <dbReference type="ARBA" id="ARBA00023034"/>
    </source>
</evidence>
<evidence type="ECO:0000313" key="15">
    <source>
        <dbReference type="Proteomes" id="UP000002640"/>
    </source>
</evidence>
<evidence type="ECO:0000256" key="12">
    <source>
        <dbReference type="ARBA" id="ARBA00023136"/>
    </source>
</evidence>
<dbReference type="AlphaFoldDB" id="G5ABG9"/>
<dbReference type="GO" id="GO:0000139">
    <property type="term" value="C:Golgi membrane"/>
    <property type="evidence" value="ECO:0007669"/>
    <property type="project" value="UniProtKB-SubCell"/>
</dbReference>
<dbReference type="Proteomes" id="UP000002640">
    <property type="component" value="Unassembled WGS sequence"/>
</dbReference>
<evidence type="ECO:0000256" key="6">
    <source>
        <dbReference type="ARBA" id="ARBA00022475"/>
    </source>
</evidence>
<dbReference type="Gene3D" id="1.20.1280.290">
    <property type="match status" value="1"/>
</dbReference>
<evidence type="ECO:0000256" key="2">
    <source>
        <dbReference type="ARBA" id="ARBA00004653"/>
    </source>
</evidence>
<evidence type="ECO:0000256" key="8">
    <source>
        <dbReference type="ARBA" id="ARBA00022692"/>
    </source>
</evidence>
<proteinExistence type="inferred from homology"/>
<keyword evidence="6" id="KW-1003">Cell membrane</keyword>
<dbReference type="GO" id="GO:0051119">
    <property type="term" value="F:sugar transmembrane transporter activity"/>
    <property type="evidence" value="ECO:0007669"/>
    <property type="project" value="InterPro"/>
</dbReference>
<keyword evidence="5" id="KW-0813">Transport</keyword>
<keyword evidence="8 13" id="KW-0812">Transmembrane</keyword>
<evidence type="ECO:0000256" key="1">
    <source>
        <dbReference type="ARBA" id="ARBA00004651"/>
    </source>
</evidence>
<comment type="subcellular location">
    <subcellularLocation>
        <location evidence="1">Cell membrane</location>
        <topology evidence="1">Multi-pass membrane protein</topology>
    </subcellularLocation>
    <subcellularLocation>
        <location evidence="2">Golgi apparatus membrane</location>
        <topology evidence="2">Multi-pass membrane protein</topology>
    </subcellularLocation>
</comment>
<keyword evidence="12 13" id="KW-0472">Membrane</keyword>
<evidence type="ECO:0000313" key="14">
    <source>
        <dbReference type="EMBL" id="EGZ06694.1"/>
    </source>
</evidence>
<evidence type="ECO:0000256" key="13">
    <source>
        <dbReference type="SAM" id="Phobius"/>
    </source>
</evidence>
<dbReference type="RefSeq" id="XP_009537458.1">
    <property type="nucleotide sequence ID" value="XM_009539163.1"/>
</dbReference>
<dbReference type="KEGG" id="psoj:PHYSODRAFT_427517"/>
<protein>
    <recommendedName>
        <fullName evidence="4">Sugar transporter SWEET1</fullName>
    </recommendedName>
</protein>
<dbReference type="InterPro" id="IPR004316">
    <property type="entry name" value="SWEET_rpt"/>
</dbReference>
<name>G5ABG9_PHYSP</name>
<evidence type="ECO:0000256" key="5">
    <source>
        <dbReference type="ARBA" id="ARBA00022448"/>
    </source>
</evidence>
<feature type="non-terminal residue" evidence="14">
    <location>
        <position position="1"/>
    </location>
</feature>
<dbReference type="GeneID" id="20652269"/>
<dbReference type="InterPro" id="IPR047664">
    <property type="entry name" value="SWEET"/>
</dbReference>